<comment type="caution">
    <text evidence="2">The sequence shown here is derived from an EMBL/GenBank/DDBJ whole genome shotgun (WGS) entry which is preliminary data.</text>
</comment>
<dbReference type="Gene3D" id="3.30.429.10">
    <property type="entry name" value="Macrophage Migration Inhibitory Factor"/>
    <property type="match status" value="1"/>
</dbReference>
<dbReference type="AlphaFoldDB" id="A0A0K8P1G1"/>
<dbReference type="Proteomes" id="UP000037660">
    <property type="component" value="Unassembled WGS sequence"/>
</dbReference>
<dbReference type="SUPFAM" id="SSF55331">
    <property type="entry name" value="Tautomerase/MIF"/>
    <property type="match status" value="1"/>
</dbReference>
<dbReference type="STRING" id="1547922.ISF6_2342"/>
<reference evidence="3" key="1">
    <citation type="submission" date="2015-07" db="EMBL/GenBank/DDBJ databases">
        <title>Discovery of a poly(ethylene terephthalate assimilation.</title>
        <authorList>
            <person name="Yoshida S."/>
            <person name="Hiraga K."/>
            <person name="Takehana T."/>
            <person name="Taniguchi I."/>
            <person name="Yamaji H."/>
            <person name="Maeda Y."/>
            <person name="Toyohara K."/>
            <person name="Miyamoto K."/>
            <person name="Kimura Y."/>
            <person name="Oda K."/>
        </authorList>
    </citation>
    <scope>NUCLEOTIDE SEQUENCE [LARGE SCALE GENOMIC DNA]</scope>
    <source>
        <strain evidence="3">NBRC 110686 / TISTR 2288 / 201-F6</strain>
    </source>
</reference>
<reference evidence="2 3" key="2">
    <citation type="journal article" date="2016" name="Science">
        <title>A bacterium that degrades and assimilates poly(ethylene terephthalate).</title>
        <authorList>
            <person name="Yoshida S."/>
            <person name="Hiraga K."/>
            <person name="Takehana T."/>
            <person name="Taniguchi I."/>
            <person name="Yamaji H."/>
            <person name="Maeda Y."/>
            <person name="Toyohara K."/>
            <person name="Miyamoto K."/>
            <person name="Kimura Y."/>
            <person name="Oda K."/>
        </authorList>
    </citation>
    <scope>NUCLEOTIDE SEQUENCE [LARGE SCALE GENOMIC DNA]</scope>
    <source>
        <strain evidence="3">NBRC 110686 / TISTR 2288 / 201-F6</strain>
    </source>
</reference>
<dbReference type="Pfam" id="PF14832">
    <property type="entry name" value="Tautomerase_3"/>
    <property type="match status" value="1"/>
</dbReference>
<keyword evidence="3" id="KW-1185">Reference proteome</keyword>
<feature type="domain" description="Tautomerase cis-CaaD-like" evidence="1">
    <location>
        <begin position="1"/>
        <end position="128"/>
    </location>
</feature>
<dbReference type="InterPro" id="IPR028116">
    <property type="entry name" value="Cis-CaaD-like"/>
</dbReference>
<protein>
    <submittedName>
        <fullName evidence="2">4-oxalocrotonate tautomerase-like protein</fullName>
    </submittedName>
</protein>
<dbReference type="OrthoDB" id="7595039at2"/>
<dbReference type="InterPro" id="IPR014347">
    <property type="entry name" value="Tautomerase/MIF_sf"/>
</dbReference>
<dbReference type="RefSeq" id="WP_054020491.1">
    <property type="nucleotide sequence ID" value="NZ_BBYR01000036.1"/>
</dbReference>
<evidence type="ECO:0000313" key="2">
    <source>
        <dbReference type="EMBL" id="GAP36502.1"/>
    </source>
</evidence>
<name>A0A0K8P1G1_PISS1</name>
<proteinExistence type="predicted"/>
<sequence length="147" mass="15905">MPTYVVTAPQGRLSAAQKQRIAADVTRVHCSVTGAPAYFAQVLFNDVPEGNYFVGGRLLQGSEHVFLHGQIRAGRDEPTKERLLLELMAAVAEGASLPVDAVQVYLVDVPARQIAEYGRLLPRPGEEAAWWDAIPPALKARMEALGG</sequence>
<evidence type="ECO:0000259" key="1">
    <source>
        <dbReference type="Pfam" id="PF14832"/>
    </source>
</evidence>
<dbReference type="EMBL" id="BBYR01000036">
    <property type="protein sequence ID" value="GAP36502.1"/>
    <property type="molecule type" value="Genomic_DNA"/>
</dbReference>
<accession>A0A0K8P1G1</accession>
<organism evidence="2 3">
    <name type="scientific">Piscinibacter sakaiensis</name>
    <name type="common">Ideonella sakaiensis</name>
    <dbReference type="NCBI Taxonomy" id="1547922"/>
    <lineage>
        <taxon>Bacteria</taxon>
        <taxon>Pseudomonadati</taxon>
        <taxon>Pseudomonadota</taxon>
        <taxon>Betaproteobacteria</taxon>
        <taxon>Burkholderiales</taxon>
        <taxon>Sphaerotilaceae</taxon>
        <taxon>Piscinibacter</taxon>
    </lineage>
</organism>
<evidence type="ECO:0000313" key="3">
    <source>
        <dbReference type="Proteomes" id="UP000037660"/>
    </source>
</evidence>
<gene>
    <name evidence="2" type="ORF">ISF6_2342</name>
</gene>